<dbReference type="InterPro" id="IPR024512">
    <property type="entry name" value="Ser_palmitoyltrfase_ssu-like"/>
</dbReference>
<dbReference type="Proteomes" id="UP001456524">
    <property type="component" value="Unassembled WGS sequence"/>
</dbReference>
<evidence type="ECO:0000313" key="7">
    <source>
        <dbReference type="EMBL" id="KAK8163866.1"/>
    </source>
</evidence>
<gene>
    <name evidence="7" type="ORF">IWX90DRAFT_487182</name>
</gene>
<keyword evidence="3" id="KW-0256">Endoplasmic reticulum</keyword>
<evidence type="ECO:0000256" key="3">
    <source>
        <dbReference type="ARBA" id="ARBA00022824"/>
    </source>
</evidence>
<evidence type="ECO:0000313" key="8">
    <source>
        <dbReference type="Proteomes" id="UP001456524"/>
    </source>
</evidence>
<evidence type="ECO:0000256" key="6">
    <source>
        <dbReference type="SAM" id="Phobius"/>
    </source>
</evidence>
<reference evidence="7 8" key="1">
    <citation type="journal article" date="2022" name="G3 (Bethesda)">
        <title>Enemy or ally: a genomic approach to elucidate the lifestyle of Phyllosticta citrichinaensis.</title>
        <authorList>
            <person name="Buijs V.A."/>
            <person name="Groenewald J.Z."/>
            <person name="Haridas S."/>
            <person name="LaButti K.M."/>
            <person name="Lipzen A."/>
            <person name="Martin F.M."/>
            <person name="Barry K."/>
            <person name="Grigoriev I.V."/>
            <person name="Crous P.W."/>
            <person name="Seidl M.F."/>
        </authorList>
    </citation>
    <scope>NUCLEOTIDE SEQUENCE [LARGE SCALE GENOMIC DNA]</scope>
    <source>
        <strain evidence="7 8">CBS 129764</strain>
    </source>
</reference>
<keyword evidence="4 6" id="KW-1133">Transmembrane helix</keyword>
<name>A0ABR1XQU6_9PEZI</name>
<feature type="transmembrane region" description="Helical" evidence="6">
    <location>
        <begin position="119"/>
        <end position="141"/>
    </location>
</feature>
<evidence type="ECO:0000256" key="2">
    <source>
        <dbReference type="ARBA" id="ARBA00022692"/>
    </source>
</evidence>
<organism evidence="7 8">
    <name type="scientific">Phyllosticta citrichinensis</name>
    <dbReference type="NCBI Taxonomy" id="1130410"/>
    <lineage>
        <taxon>Eukaryota</taxon>
        <taxon>Fungi</taxon>
        <taxon>Dikarya</taxon>
        <taxon>Ascomycota</taxon>
        <taxon>Pezizomycotina</taxon>
        <taxon>Dothideomycetes</taxon>
        <taxon>Dothideomycetes incertae sedis</taxon>
        <taxon>Botryosphaeriales</taxon>
        <taxon>Phyllostictaceae</taxon>
        <taxon>Phyllosticta</taxon>
    </lineage>
</organism>
<comment type="subcellular location">
    <subcellularLocation>
        <location evidence="1">Endoplasmic reticulum membrane</location>
        <topology evidence="1">Multi-pass membrane protein</topology>
    </subcellularLocation>
</comment>
<sequence length="191" mass="21493">MTNNALDPTNKEHSCETKSWVDAMVLVAFMHSAFYSNSSARITHPRPYGSPFASDNWSPPLDTGIAMDHHVKSSLFLEKAEPQQRIRVFESLCDLAHDKIYRFEVTYGLYVMDVWEKSIVYAFIVIAIAFALWQAMIPLCVASYRTFSRKLILEPKGFYSSIQPSPRASSTAVLISSLVGNFNGSSNALLW</sequence>
<proteinExistence type="predicted"/>
<evidence type="ECO:0000256" key="4">
    <source>
        <dbReference type="ARBA" id="ARBA00022989"/>
    </source>
</evidence>
<dbReference type="Pfam" id="PF11779">
    <property type="entry name" value="SPT_ssu-like"/>
    <property type="match status" value="1"/>
</dbReference>
<dbReference type="EMBL" id="JBBWUH010000006">
    <property type="protein sequence ID" value="KAK8163866.1"/>
    <property type="molecule type" value="Genomic_DNA"/>
</dbReference>
<comment type="caution">
    <text evidence="7">The sequence shown here is derived from an EMBL/GenBank/DDBJ whole genome shotgun (WGS) entry which is preliminary data.</text>
</comment>
<accession>A0ABR1XQU6</accession>
<keyword evidence="8" id="KW-1185">Reference proteome</keyword>
<protein>
    <submittedName>
        <fullName evidence="7">Uncharacterized protein</fullName>
    </submittedName>
</protein>
<evidence type="ECO:0000256" key="1">
    <source>
        <dbReference type="ARBA" id="ARBA00004477"/>
    </source>
</evidence>
<evidence type="ECO:0000256" key="5">
    <source>
        <dbReference type="ARBA" id="ARBA00023136"/>
    </source>
</evidence>
<keyword evidence="2 6" id="KW-0812">Transmembrane</keyword>
<keyword evidence="5 6" id="KW-0472">Membrane</keyword>